<dbReference type="InterPro" id="IPR018200">
    <property type="entry name" value="USP_CS"/>
</dbReference>
<evidence type="ECO:0000313" key="6">
    <source>
        <dbReference type="Proteomes" id="UP000838756"/>
    </source>
</evidence>
<dbReference type="AlphaFoldDB" id="A0A8S4S9G6"/>
<dbReference type="EC" id="3.4.19.12" evidence="2"/>
<feature type="compositionally biased region" description="Polar residues" evidence="3">
    <location>
        <begin position="36"/>
        <end position="49"/>
    </location>
</feature>
<feature type="domain" description="USP" evidence="4">
    <location>
        <begin position="405"/>
        <end position="687"/>
    </location>
</feature>
<gene>
    <name evidence="5" type="primary">jg10190</name>
    <name evidence="5" type="ORF">PAEG_LOCUS22451</name>
</gene>
<name>A0A8S4S9G6_9NEOP</name>
<feature type="region of interest" description="Disordered" evidence="3">
    <location>
        <begin position="119"/>
        <end position="138"/>
    </location>
</feature>
<evidence type="ECO:0000256" key="3">
    <source>
        <dbReference type="SAM" id="MobiDB-lite"/>
    </source>
</evidence>
<dbReference type="InterPro" id="IPR050185">
    <property type="entry name" value="Ub_carboxyl-term_hydrolase"/>
</dbReference>
<dbReference type="Pfam" id="PF00443">
    <property type="entry name" value="UCH"/>
    <property type="match status" value="2"/>
</dbReference>
<comment type="catalytic activity">
    <reaction evidence="1">
        <text>Thiol-dependent hydrolysis of ester, thioester, amide, peptide and isopeptide bonds formed by the C-terminal Gly of ubiquitin (a 76-residue protein attached to proteins as an intracellular targeting signal).</text>
        <dbReference type="EC" id="3.4.19.12"/>
    </reaction>
</comment>
<proteinExistence type="predicted"/>
<protein>
    <recommendedName>
        <fullName evidence="2">ubiquitinyl hydrolase 1</fullName>
        <ecNumber evidence="2">3.4.19.12</ecNumber>
    </recommendedName>
</protein>
<feature type="compositionally biased region" description="Low complexity" evidence="3">
    <location>
        <begin position="329"/>
        <end position="340"/>
    </location>
</feature>
<evidence type="ECO:0000256" key="1">
    <source>
        <dbReference type="ARBA" id="ARBA00000707"/>
    </source>
</evidence>
<evidence type="ECO:0000313" key="5">
    <source>
        <dbReference type="EMBL" id="CAH2252766.1"/>
    </source>
</evidence>
<dbReference type="SUPFAM" id="SSF54001">
    <property type="entry name" value="Cysteine proteinases"/>
    <property type="match status" value="1"/>
</dbReference>
<feature type="compositionally biased region" description="Basic and acidic residues" evidence="3">
    <location>
        <begin position="311"/>
        <end position="328"/>
    </location>
</feature>
<dbReference type="Gene3D" id="3.90.70.10">
    <property type="entry name" value="Cysteine proteinases"/>
    <property type="match status" value="1"/>
</dbReference>
<dbReference type="GO" id="GO:0004843">
    <property type="term" value="F:cysteine-type deubiquitinase activity"/>
    <property type="evidence" value="ECO:0007669"/>
    <property type="project" value="UniProtKB-EC"/>
</dbReference>
<dbReference type="PROSITE" id="PS50235">
    <property type="entry name" value="USP_3"/>
    <property type="match status" value="1"/>
</dbReference>
<sequence>MNIPFSLSVNFQHNQKPEGRNKDSSPSPGYSKRHSLSNGIRDTNGNEVPSVSEMRKRFDSKMAVTKLPANESRYPPKTLEQYLSQLKDCENGTVGYTKINAKDEQPVPVHLPYVEKNGVSHRWEGSPSSRSNSNSDLTISKTLSEPVSLAKPSLDRNSTMSTSLTAKPTSERLASIKNQLDPNNTLGKNLEKSKVIQIENGDIDYVERKKIRNSPEIKLKDLKSDIEKQSKTPKHTTNFASYIQISQPIASGATPKKSNEVATDKQVKNKEAKKSLKYIDSEEDRLLLENEIESPSGTGFENKTFEHENFLKKRTENNELEARDDGVKSMETSTESTISESTEDSSPETPSARRKTLDIKDYDYIKSELAGGKSGPSGPSGLRRSSERTDVGERIEKHSHTSGLNGLRNIGNTCFMNSVLQCLANTRPLLEYLLHEPHAADVNTTLSCMKGALIKDRLTLKEFLRYLLEGLHEDVNRVTTKPKPILTEIDDTLSDSAAAAEAWARYLRMEDSRVGDIFVGQLKSTLRCTHCHHDSVTFDPFWDLSLPLPARTGNLKLQQCLQHFVREEALDGDEKPTCSKCGVRRKCLKWFTVQKFPQVLVLHLKRTIETDKGGLFTTDVSFQSVDDSAARRGVGGGVRAVLRAGAARVARSVTLRERGGATAALSAACGACRDPHAASPPLELSHR</sequence>
<dbReference type="InterPro" id="IPR028889">
    <property type="entry name" value="USP"/>
</dbReference>
<dbReference type="CDD" id="cd02674">
    <property type="entry name" value="Peptidase_C19R"/>
    <property type="match status" value="1"/>
</dbReference>
<keyword evidence="6" id="KW-1185">Reference proteome</keyword>
<organism evidence="5 6">
    <name type="scientific">Pararge aegeria aegeria</name>
    <dbReference type="NCBI Taxonomy" id="348720"/>
    <lineage>
        <taxon>Eukaryota</taxon>
        <taxon>Metazoa</taxon>
        <taxon>Ecdysozoa</taxon>
        <taxon>Arthropoda</taxon>
        <taxon>Hexapoda</taxon>
        <taxon>Insecta</taxon>
        <taxon>Pterygota</taxon>
        <taxon>Neoptera</taxon>
        <taxon>Endopterygota</taxon>
        <taxon>Lepidoptera</taxon>
        <taxon>Glossata</taxon>
        <taxon>Ditrysia</taxon>
        <taxon>Papilionoidea</taxon>
        <taxon>Nymphalidae</taxon>
        <taxon>Satyrinae</taxon>
        <taxon>Satyrini</taxon>
        <taxon>Parargina</taxon>
        <taxon>Pararge</taxon>
    </lineage>
</organism>
<feature type="region of interest" description="Disordered" evidence="3">
    <location>
        <begin position="1"/>
        <end position="53"/>
    </location>
</feature>
<feature type="compositionally biased region" description="Polar residues" evidence="3">
    <location>
        <begin position="1"/>
        <end position="14"/>
    </location>
</feature>
<feature type="compositionally biased region" description="Polar residues" evidence="3">
    <location>
        <begin position="155"/>
        <end position="168"/>
    </location>
</feature>
<dbReference type="EMBL" id="CAKXAJ010026039">
    <property type="protein sequence ID" value="CAH2252766.1"/>
    <property type="molecule type" value="Genomic_DNA"/>
</dbReference>
<feature type="region of interest" description="Disordered" evidence="3">
    <location>
        <begin position="143"/>
        <end position="170"/>
    </location>
</feature>
<dbReference type="PROSITE" id="PS00972">
    <property type="entry name" value="USP_1"/>
    <property type="match status" value="1"/>
</dbReference>
<dbReference type="InterPro" id="IPR038765">
    <property type="entry name" value="Papain-like_cys_pep_sf"/>
</dbReference>
<accession>A0A8S4S9G6</accession>
<dbReference type="GO" id="GO:0016579">
    <property type="term" value="P:protein deubiquitination"/>
    <property type="evidence" value="ECO:0007669"/>
    <property type="project" value="InterPro"/>
</dbReference>
<dbReference type="OrthoDB" id="265306at2759"/>
<feature type="region of interest" description="Disordered" evidence="3">
    <location>
        <begin position="311"/>
        <end position="401"/>
    </location>
</feature>
<comment type="caution">
    <text evidence="5">The sequence shown here is derived from an EMBL/GenBank/DDBJ whole genome shotgun (WGS) entry which is preliminary data.</text>
</comment>
<feature type="compositionally biased region" description="Basic and acidic residues" evidence="3">
    <location>
        <begin position="384"/>
        <end position="399"/>
    </location>
</feature>
<dbReference type="PANTHER" id="PTHR21646:SF23">
    <property type="entry name" value="UBIQUITIN CARBOXYL-TERMINAL HYDROLASE USP2"/>
    <property type="match status" value="1"/>
</dbReference>
<dbReference type="PANTHER" id="PTHR21646">
    <property type="entry name" value="UBIQUITIN CARBOXYL-TERMINAL HYDROLASE"/>
    <property type="match status" value="1"/>
</dbReference>
<feature type="compositionally biased region" description="Basic and acidic residues" evidence="3">
    <location>
        <begin position="355"/>
        <end position="366"/>
    </location>
</feature>
<dbReference type="Proteomes" id="UP000838756">
    <property type="component" value="Unassembled WGS sequence"/>
</dbReference>
<reference evidence="5" key="1">
    <citation type="submission" date="2022-03" db="EMBL/GenBank/DDBJ databases">
        <authorList>
            <person name="Lindestad O."/>
        </authorList>
    </citation>
    <scope>NUCLEOTIDE SEQUENCE</scope>
</reference>
<feature type="compositionally biased region" description="Low complexity" evidence="3">
    <location>
        <begin position="126"/>
        <end position="135"/>
    </location>
</feature>
<dbReference type="InterPro" id="IPR001394">
    <property type="entry name" value="Peptidase_C19_UCH"/>
</dbReference>
<evidence type="ECO:0000256" key="2">
    <source>
        <dbReference type="ARBA" id="ARBA00012759"/>
    </source>
</evidence>
<evidence type="ECO:0000259" key="4">
    <source>
        <dbReference type="PROSITE" id="PS50235"/>
    </source>
</evidence>